<dbReference type="GeneID" id="107071834"/>
<proteinExistence type="predicted"/>
<name>A0ABM1J2G0_POLDO</name>
<organism evidence="1 2">
    <name type="scientific">Polistes dominula</name>
    <name type="common">European paper wasp</name>
    <name type="synonym">Vespa dominula</name>
    <dbReference type="NCBI Taxonomy" id="743375"/>
    <lineage>
        <taxon>Eukaryota</taxon>
        <taxon>Metazoa</taxon>
        <taxon>Ecdysozoa</taxon>
        <taxon>Arthropoda</taxon>
        <taxon>Hexapoda</taxon>
        <taxon>Insecta</taxon>
        <taxon>Pterygota</taxon>
        <taxon>Neoptera</taxon>
        <taxon>Endopterygota</taxon>
        <taxon>Hymenoptera</taxon>
        <taxon>Apocrita</taxon>
        <taxon>Aculeata</taxon>
        <taxon>Vespoidea</taxon>
        <taxon>Vespidae</taxon>
        <taxon>Polistinae</taxon>
        <taxon>Polistini</taxon>
        <taxon>Polistes</taxon>
    </lineage>
</organism>
<protein>
    <submittedName>
        <fullName evidence="2">Uncharacterized protein LOC107071834 isoform X1</fullName>
    </submittedName>
</protein>
<accession>A0ABM1J2G0</accession>
<evidence type="ECO:0000313" key="1">
    <source>
        <dbReference type="Proteomes" id="UP000694924"/>
    </source>
</evidence>
<reference evidence="2" key="1">
    <citation type="submission" date="2025-08" db="UniProtKB">
        <authorList>
            <consortium name="RefSeq"/>
        </authorList>
    </citation>
    <scope>IDENTIFICATION</scope>
    <source>
        <tissue evidence="2">Whole body</tissue>
    </source>
</reference>
<evidence type="ECO:0000313" key="2">
    <source>
        <dbReference type="RefSeq" id="XP_015186647.1"/>
    </source>
</evidence>
<sequence length="445" mass="53449">MSQQEIDKFSWEVENKKIKEKENNEVEEFKLIIDKLYDINLDSKYVNRNYKEIKKKIEYILEKNVNSTSDIHKKLFYFLYLPPDNDKAVLEKPDWLDMEKFEKGQQFARDNLAAIFLGQFYGLMSLHCDRDGLQTLIMTQKSHTPYLAFKRYLDTAECLRNWFTGNPWCEDTKSHKDILKVRKMHLNVRRKLEETDKMKIREISTINNPYCPFFRPIVEDFSTKMPKDPITDYWYEKYRQSGDLPTTKRRSINQMDLSYTLFGFMGFIVLYPSYFGIHENVDENLENFCYLWRCLAYLLGVNDEINMCYGNLEEIRKRCQDYIDEMVKPALRRVNPEYEHMIRCIIQGHRYFLITPSFETMLLLFADLLDLEMPTFYSSLTFYQRITFYFTKYSIRLLMKYKFLRDRATKFLNKSIDKALNYDCAKMAELKAKSMRSPLHVTVGN</sequence>
<dbReference type="PANTHER" id="PTHR37159">
    <property type="entry name" value="GH11867P"/>
    <property type="match status" value="1"/>
</dbReference>
<dbReference type="PANTHER" id="PTHR37159:SF1">
    <property type="entry name" value="GH11867P"/>
    <property type="match status" value="1"/>
</dbReference>
<dbReference type="RefSeq" id="XP_015186647.1">
    <property type="nucleotide sequence ID" value="XM_015331161.1"/>
</dbReference>
<keyword evidence="1" id="KW-1185">Reference proteome</keyword>
<dbReference type="Proteomes" id="UP000694924">
    <property type="component" value="Unplaced"/>
</dbReference>
<gene>
    <name evidence="2" type="primary">LOC107071834</name>
</gene>